<keyword evidence="3 9" id="KW-0963">Cytoplasm</keyword>
<feature type="binding site" evidence="9">
    <location>
        <position position="92"/>
    </location>
    <ligand>
        <name>Fe cation</name>
        <dbReference type="ChEBI" id="CHEBI:24875"/>
        <note>catalytic</note>
    </ligand>
</feature>
<dbReference type="Proteomes" id="UP000182444">
    <property type="component" value="Chromosome 1B"/>
</dbReference>
<feature type="binding site" evidence="9">
    <location>
        <position position="106"/>
    </location>
    <ligand>
        <name>substrate</name>
    </ligand>
</feature>
<comment type="pathway">
    <text evidence="9">Cofactor biosynthesis; NAD(+) biosynthesis; quinolinate from L-kynurenine: step 3/3.</text>
</comment>
<dbReference type="UniPathway" id="UPA00253">
    <property type="reaction ID" value="UER00330"/>
</dbReference>
<dbReference type="GeneID" id="2907509"/>
<keyword evidence="6 9" id="KW-0223">Dioxygenase</keyword>
<comment type="subcellular location">
    <subcellularLocation>
        <location evidence="9">Cytoplasm</location>
    </subcellularLocation>
</comment>
<evidence type="ECO:0000256" key="6">
    <source>
        <dbReference type="ARBA" id="ARBA00022964"/>
    </source>
</evidence>
<dbReference type="GO" id="GO:0005737">
    <property type="term" value="C:cytoplasm"/>
    <property type="evidence" value="ECO:0007669"/>
    <property type="project" value="UniProtKB-SubCell"/>
</dbReference>
<comment type="cofactor">
    <cofactor evidence="1 9">
        <name>Fe(2+)</name>
        <dbReference type="ChEBI" id="CHEBI:29033"/>
    </cofactor>
</comment>
<evidence type="ECO:0000313" key="12">
    <source>
        <dbReference type="Proteomes" id="UP000182444"/>
    </source>
</evidence>
<evidence type="ECO:0000256" key="5">
    <source>
        <dbReference type="ARBA" id="ARBA00022723"/>
    </source>
</evidence>
<dbReference type="GO" id="GO:0000334">
    <property type="term" value="F:3-hydroxyanthranilate 3,4-dioxygenase activity"/>
    <property type="evidence" value="ECO:0007669"/>
    <property type="project" value="UniProtKB-UniRule"/>
</dbReference>
<dbReference type="SMR" id="A0A1D8N683"/>
<dbReference type="OrthoDB" id="204928at2759"/>
<dbReference type="InterPro" id="IPR014710">
    <property type="entry name" value="RmlC-like_jellyroll"/>
</dbReference>
<evidence type="ECO:0000256" key="3">
    <source>
        <dbReference type="ARBA" id="ARBA00022490"/>
    </source>
</evidence>
<dbReference type="FunFam" id="2.60.120.10:FF:000093">
    <property type="entry name" value="3-hydroxyanthranilate 3,4-dioxygenase"/>
    <property type="match status" value="1"/>
</dbReference>
<comment type="function">
    <text evidence="2 9">Catalyzes the oxidative ring opening of 3-hydroxyanthranilate to 2-amino-3-carboxymuconate semialdehyde, which spontaneously cyclizes to quinolinate.</text>
</comment>
<dbReference type="VEuPathDB" id="FungiDB:YALI0_B02852g"/>
<evidence type="ECO:0000256" key="9">
    <source>
        <dbReference type="HAMAP-Rule" id="MF_03019"/>
    </source>
</evidence>
<evidence type="ECO:0000256" key="2">
    <source>
        <dbReference type="ARBA" id="ARBA00002752"/>
    </source>
</evidence>
<dbReference type="RefSeq" id="XP_500441.1">
    <property type="nucleotide sequence ID" value="XM_500441.1"/>
</dbReference>
<dbReference type="NCBIfam" id="TIGR03037">
    <property type="entry name" value="anthran_nbaC"/>
    <property type="match status" value="1"/>
</dbReference>
<feature type="binding site" evidence="9">
    <location>
        <position position="44"/>
    </location>
    <ligand>
        <name>O2</name>
        <dbReference type="ChEBI" id="CHEBI:15379"/>
    </ligand>
</feature>
<dbReference type="EC" id="1.13.11.6" evidence="9"/>
<gene>
    <name evidence="9" type="primary">BNA1</name>
    <name evidence="11" type="ORF">B0I71DRAFT_101732</name>
    <name evidence="10" type="ORF">YALI1_B04309g</name>
</gene>
<dbReference type="InterPro" id="IPR010329">
    <property type="entry name" value="3hydroanth_dOase"/>
</dbReference>
<keyword evidence="8 9" id="KW-0408">Iron</keyword>
<dbReference type="CDD" id="cd06123">
    <property type="entry name" value="cupin_HAO"/>
    <property type="match status" value="1"/>
</dbReference>
<accession>A0A1D8N683</accession>
<dbReference type="VEuPathDB" id="FungiDB:YALI1_B04309g"/>
<dbReference type="EMBL" id="CP017554">
    <property type="protein sequence ID" value="AOW01141.1"/>
    <property type="molecule type" value="Genomic_DNA"/>
</dbReference>
<reference evidence="11 13" key="2">
    <citation type="submission" date="2018-07" db="EMBL/GenBank/DDBJ databases">
        <title>Draft Genome Assemblies for Five Robust Yarrowia lipolytica Strains Exhibiting High Lipid Production and Pentose Sugar Utilization and Sugar Alcohol Secretion from Undetoxified Lignocellulosic Biomass Hydrolysates.</title>
        <authorList>
            <consortium name="DOE Joint Genome Institute"/>
            <person name="Walker C."/>
            <person name="Ryu S."/>
            <person name="Na H."/>
            <person name="Zane M."/>
            <person name="LaButti K."/>
            <person name="Lipzen A."/>
            <person name="Haridas S."/>
            <person name="Barry K."/>
            <person name="Grigoriev I.V."/>
            <person name="Quarterman J."/>
            <person name="Slininger P."/>
            <person name="Dien B."/>
            <person name="Trinh C.T."/>
        </authorList>
    </citation>
    <scope>NUCLEOTIDE SEQUENCE [LARGE SCALE GENOMIC DNA]</scope>
    <source>
        <strain evidence="11 13">YB392</strain>
    </source>
</reference>
<evidence type="ECO:0000256" key="8">
    <source>
        <dbReference type="ARBA" id="ARBA00023004"/>
    </source>
</evidence>
<dbReference type="SUPFAM" id="SSF51182">
    <property type="entry name" value="RmlC-like cupins"/>
    <property type="match status" value="1"/>
</dbReference>
<feature type="binding site" evidence="9">
    <location>
        <position position="54"/>
    </location>
    <ligand>
        <name>substrate</name>
    </ligand>
</feature>
<evidence type="ECO:0000256" key="7">
    <source>
        <dbReference type="ARBA" id="ARBA00023002"/>
    </source>
</evidence>
<sequence>MLQEPINLPKWLEENQHLLKPPVNNFCIQRGGYTVMIVGGPNARTDYHINQTPEWFHQKKGHMTLKVVDDGEFRDITINEGDIFLLPANVPHNPVRYADTIGVVVEQDRPEGMKDALRWYCPNEKCREIVFENSFQLVDLGTQIKEAILDFDGDIEKRTCKACGTVATSRP</sequence>
<feature type="binding site" evidence="9">
    <location>
        <position position="126"/>
    </location>
    <ligand>
        <name>a divalent metal cation</name>
        <dbReference type="ChEBI" id="CHEBI:60240"/>
    </ligand>
</feature>
<dbReference type="HAMAP" id="MF_00825">
    <property type="entry name" value="3_HAO"/>
    <property type="match status" value="1"/>
</dbReference>
<comment type="similarity">
    <text evidence="9">Belongs to the 3-HAO family.</text>
</comment>
<evidence type="ECO:0000313" key="13">
    <source>
        <dbReference type="Proteomes" id="UP000256601"/>
    </source>
</evidence>
<evidence type="ECO:0000313" key="11">
    <source>
        <dbReference type="EMBL" id="RDW24122.1"/>
    </source>
</evidence>
<feature type="binding site" evidence="9">
    <location>
        <position position="160"/>
    </location>
    <ligand>
        <name>a divalent metal cation</name>
        <dbReference type="ChEBI" id="CHEBI:60240"/>
    </ligand>
</feature>
<dbReference type="InterPro" id="IPR011051">
    <property type="entry name" value="RmlC_Cupin_sf"/>
</dbReference>
<dbReference type="PANTHER" id="PTHR15497:SF1">
    <property type="entry name" value="3-HYDROXYANTHRANILATE 3,4-DIOXYGENASE"/>
    <property type="match status" value="1"/>
</dbReference>
<keyword evidence="4 9" id="KW-0662">Pyridine nucleotide biosynthesis</keyword>
<keyword evidence="5 9" id="KW-0479">Metal-binding</keyword>
<comment type="catalytic activity">
    <reaction evidence="9">
        <text>3-hydroxyanthranilate + O2 = (2Z,4Z)-2-amino-3-carboxymuconate 6-semialdehyde</text>
        <dbReference type="Rhea" id="RHEA:17953"/>
        <dbReference type="ChEBI" id="CHEBI:15379"/>
        <dbReference type="ChEBI" id="CHEBI:36559"/>
        <dbReference type="ChEBI" id="CHEBI:77612"/>
        <dbReference type="EC" id="1.13.11.6"/>
    </reaction>
</comment>
<feature type="binding site" evidence="9">
    <location>
        <position position="96"/>
    </location>
    <ligand>
        <name>substrate</name>
    </ligand>
</feature>
<dbReference type="GO" id="GO:0019805">
    <property type="term" value="P:quinolinate biosynthetic process"/>
    <property type="evidence" value="ECO:0007669"/>
    <property type="project" value="UniProtKB-UniRule"/>
</dbReference>
<protein>
    <recommendedName>
        <fullName evidence="9">3-hydroxyanthranilate 3,4-dioxygenase</fullName>
        <ecNumber evidence="9">1.13.11.6</ecNumber>
    </recommendedName>
    <alternativeName>
        <fullName evidence="9">3-hydroxyanthranilate oxygenase</fullName>
        <shortName evidence="9">3-HAO</shortName>
    </alternativeName>
    <alternativeName>
        <fullName evidence="9">3-hydroxyanthranilic acid dioxygenase</fullName>
        <shortName evidence="9">HAD</shortName>
    </alternativeName>
    <alternativeName>
        <fullName evidence="9">Biosynthesis of nicotinic acid protein 1</fullName>
    </alternativeName>
</protein>
<feature type="binding site" evidence="9">
    <location>
        <position position="48"/>
    </location>
    <ligand>
        <name>Fe cation</name>
        <dbReference type="ChEBI" id="CHEBI:24875"/>
        <note>catalytic</note>
    </ligand>
</feature>
<dbReference type="GO" id="GO:0008198">
    <property type="term" value="F:ferrous iron binding"/>
    <property type="evidence" value="ECO:0007669"/>
    <property type="project" value="UniProtKB-UniRule"/>
</dbReference>
<dbReference type="EMBL" id="KZ859048">
    <property type="protein sequence ID" value="RDW24122.1"/>
    <property type="molecule type" value="Genomic_DNA"/>
</dbReference>
<proteinExistence type="inferred from homology"/>
<dbReference type="PANTHER" id="PTHR15497">
    <property type="entry name" value="3-HYDROXYANTHRANILATE 3,4-DIOXYGENASE"/>
    <property type="match status" value="1"/>
</dbReference>
<evidence type="ECO:0000313" key="10">
    <source>
        <dbReference type="EMBL" id="AOW01141.1"/>
    </source>
</evidence>
<keyword evidence="7 9" id="KW-0560">Oxidoreductase</keyword>
<feature type="binding site" evidence="9">
    <location>
        <position position="163"/>
    </location>
    <ligand>
        <name>a divalent metal cation</name>
        <dbReference type="ChEBI" id="CHEBI:60240"/>
    </ligand>
</feature>
<dbReference type="GO" id="GO:0043420">
    <property type="term" value="P:anthranilate metabolic process"/>
    <property type="evidence" value="ECO:0007669"/>
    <property type="project" value="UniProtKB-UniRule"/>
</dbReference>
<dbReference type="OMA" id="KPPVGNQ"/>
<dbReference type="AlphaFoldDB" id="A0A1D8N683"/>
<dbReference type="Proteomes" id="UP000256601">
    <property type="component" value="Unassembled WGS sequence"/>
</dbReference>
<feature type="binding site" evidence="9">
    <location>
        <position position="54"/>
    </location>
    <ligand>
        <name>Fe cation</name>
        <dbReference type="ChEBI" id="CHEBI:24875"/>
        <note>catalytic</note>
    </ligand>
</feature>
<reference evidence="10 12" key="1">
    <citation type="journal article" date="2016" name="PLoS ONE">
        <title>Sequence Assembly of Yarrowia lipolytica Strain W29/CLIB89 Shows Transposable Element Diversity.</title>
        <authorList>
            <person name="Magnan C."/>
            <person name="Yu J."/>
            <person name="Chang I."/>
            <person name="Jahn E."/>
            <person name="Kanomata Y."/>
            <person name="Wu J."/>
            <person name="Zeller M."/>
            <person name="Oakes M."/>
            <person name="Baldi P."/>
            <person name="Sandmeyer S."/>
        </authorList>
    </citation>
    <scope>NUCLEOTIDE SEQUENCE [LARGE SCALE GENOMIC DNA]</scope>
    <source>
        <strain evidence="10">CLIB89</strain>
        <strain evidence="12">CLIB89(W29)</strain>
    </source>
</reference>
<dbReference type="Pfam" id="PF06052">
    <property type="entry name" value="3-HAO"/>
    <property type="match status" value="1"/>
</dbReference>
<dbReference type="GO" id="GO:0034354">
    <property type="term" value="P:'de novo' NAD+ biosynthetic process from L-tryptophan"/>
    <property type="evidence" value="ECO:0007669"/>
    <property type="project" value="UniProtKB-UniRule"/>
</dbReference>
<organism evidence="10 12">
    <name type="scientific">Yarrowia lipolytica</name>
    <name type="common">Candida lipolytica</name>
    <dbReference type="NCBI Taxonomy" id="4952"/>
    <lineage>
        <taxon>Eukaryota</taxon>
        <taxon>Fungi</taxon>
        <taxon>Dikarya</taxon>
        <taxon>Ascomycota</taxon>
        <taxon>Saccharomycotina</taxon>
        <taxon>Dipodascomycetes</taxon>
        <taxon>Dipodascales</taxon>
        <taxon>Dipodascales incertae sedis</taxon>
        <taxon>Yarrowia</taxon>
    </lineage>
</organism>
<dbReference type="KEGG" id="yli:2907509"/>
<dbReference type="Gene3D" id="2.60.120.10">
    <property type="entry name" value="Jelly Rolls"/>
    <property type="match status" value="1"/>
</dbReference>
<evidence type="ECO:0000256" key="1">
    <source>
        <dbReference type="ARBA" id="ARBA00001954"/>
    </source>
</evidence>
<name>A0A1D8N683_YARLL</name>
<feature type="binding site" evidence="9">
    <location>
        <position position="121"/>
    </location>
    <ligand>
        <name>a divalent metal cation</name>
        <dbReference type="ChEBI" id="CHEBI:60240"/>
    </ligand>
</feature>
<dbReference type="eggNOG" id="KOG3995">
    <property type="taxonomic scope" value="Eukaryota"/>
</dbReference>
<evidence type="ECO:0000256" key="4">
    <source>
        <dbReference type="ARBA" id="ARBA00022642"/>
    </source>
</evidence>
<dbReference type="GO" id="GO:0006569">
    <property type="term" value="P:L-tryptophan catabolic process"/>
    <property type="evidence" value="ECO:0007669"/>
    <property type="project" value="UniProtKB-UniRule"/>
</dbReference>